<feature type="coiled-coil region" evidence="2">
    <location>
        <begin position="118"/>
        <end position="152"/>
    </location>
</feature>
<dbReference type="InterPro" id="IPR036779">
    <property type="entry name" value="LysM_dom_sf"/>
</dbReference>
<dbReference type="STRING" id="320771.Cflav_PD0320"/>
<dbReference type="SUPFAM" id="SSF48452">
    <property type="entry name" value="TPR-like"/>
    <property type="match status" value="1"/>
</dbReference>
<dbReference type="PROSITE" id="PS50005">
    <property type="entry name" value="TPR"/>
    <property type="match status" value="1"/>
</dbReference>
<dbReference type="Proteomes" id="UP000003688">
    <property type="component" value="Unassembled WGS sequence"/>
</dbReference>
<dbReference type="Gene3D" id="1.25.40.10">
    <property type="entry name" value="Tetratricopeptide repeat domain"/>
    <property type="match status" value="1"/>
</dbReference>
<evidence type="ECO:0000259" key="3">
    <source>
        <dbReference type="PROSITE" id="PS51782"/>
    </source>
</evidence>
<organism evidence="4 5">
    <name type="scientific">Pedosphaera parvula (strain Ellin514)</name>
    <dbReference type="NCBI Taxonomy" id="320771"/>
    <lineage>
        <taxon>Bacteria</taxon>
        <taxon>Pseudomonadati</taxon>
        <taxon>Verrucomicrobiota</taxon>
        <taxon>Pedosphaerae</taxon>
        <taxon>Pedosphaerales</taxon>
        <taxon>Pedosphaeraceae</taxon>
        <taxon>Pedosphaera</taxon>
    </lineage>
</organism>
<dbReference type="InterPro" id="IPR019734">
    <property type="entry name" value="TPR_rpt"/>
</dbReference>
<evidence type="ECO:0000256" key="1">
    <source>
        <dbReference type="PROSITE-ProRule" id="PRU00339"/>
    </source>
</evidence>
<gene>
    <name evidence="4" type="ORF">Cflav_PD0320</name>
</gene>
<name>B9XS56_PEDPL</name>
<dbReference type="PROSITE" id="PS51782">
    <property type="entry name" value="LYSM"/>
    <property type="match status" value="1"/>
</dbReference>
<dbReference type="SMART" id="SM00257">
    <property type="entry name" value="LysM"/>
    <property type="match status" value="1"/>
</dbReference>
<feature type="domain" description="LysM" evidence="3">
    <location>
        <begin position="214"/>
        <end position="258"/>
    </location>
</feature>
<dbReference type="SUPFAM" id="SSF54106">
    <property type="entry name" value="LysM domain"/>
    <property type="match status" value="1"/>
</dbReference>
<dbReference type="EMBL" id="ABOX02000074">
    <property type="protein sequence ID" value="EEF57311.1"/>
    <property type="molecule type" value="Genomic_DNA"/>
</dbReference>
<dbReference type="Gene3D" id="3.10.350.10">
    <property type="entry name" value="LysM domain"/>
    <property type="match status" value="1"/>
</dbReference>
<protein>
    <submittedName>
        <fullName evidence="4">Peptidoglycan-binding LysM</fullName>
    </submittedName>
</protein>
<dbReference type="RefSeq" id="WP_007418639.1">
    <property type="nucleotide sequence ID" value="NZ_ABOX02000074.1"/>
</dbReference>
<reference evidence="4 5" key="1">
    <citation type="journal article" date="2011" name="J. Bacteriol.">
        <title>Genome sequence of 'Pedosphaera parvula' Ellin514, an aerobic Verrucomicrobial isolate from pasture soil.</title>
        <authorList>
            <person name="Kant R."/>
            <person name="van Passel M.W."/>
            <person name="Sangwan P."/>
            <person name="Palva A."/>
            <person name="Lucas S."/>
            <person name="Copeland A."/>
            <person name="Lapidus A."/>
            <person name="Glavina Del Rio T."/>
            <person name="Dalin E."/>
            <person name="Tice H."/>
            <person name="Bruce D."/>
            <person name="Goodwin L."/>
            <person name="Pitluck S."/>
            <person name="Chertkov O."/>
            <person name="Larimer F.W."/>
            <person name="Land M.L."/>
            <person name="Hauser L."/>
            <person name="Brettin T.S."/>
            <person name="Detter J.C."/>
            <person name="Han S."/>
            <person name="de Vos W.M."/>
            <person name="Janssen P.H."/>
            <person name="Smidt H."/>
        </authorList>
    </citation>
    <scope>NUCLEOTIDE SEQUENCE [LARGE SCALE GENOMIC DNA]</scope>
    <source>
        <strain evidence="4 5">Ellin514</strain>
    </source>
</reference>
<keyword evidence="1" id="KW-0802">TPR repeat</keyword>
<evidence type="ECO:0000313" key="4">
    <source>
        <dbReference type="EMBL" id="EEF57311.1"/>
    </source>
</evidence>
<dbReference type="Pfam" id="PF01476">
    <property type="entry name" value="LysM"/>
    <property type="match status" value="1"/>
</dbReference>
<proteinExistence type="predicted"/>
<comment type="caution">
    <text evidence="4">The sequence shown here is derived from an EMBL/GenBank/DDBJ whole genome shotgun (WGS) entry which is preliminary data.</text>
</comment>
<sequence>MICLIAAGCLPPGDNQLDEQKEPHFLTGKSQVNSMDFQSAIDSFEKALQVNPRSASAHFELAWLYEGDKIDDPAAAIYHYEQFLKLRPNSDKTDVVKMHINSCKQKIASSVSVIGQMSPERQRELEKLLAENKDLKEQVAALKDRVSKWEAYYVSRQAATNQAVSNVTPGSQSTGATAAVRSTAEPVANAARTTTSTRPTPTNAVRPVAPAATRSHAVKAGETPAMIARQYGVSLNALQAANPQLQPTRMKVGQVISIPSQ</sequence>
<dbReference type="AlphaFoldDB" id="B9XS56"/>
<dbReference type="OrthoDB" id="9811296at2"/>
<evidence type="ECO:0000256" key="2">
    <source>
        <dbReference type="SAM" id="Coils"/>
    </source>
</evidence>
<keyword evidence="5" id="KW-1185">Reference proteome</keyword>
<dbReference type="CDD" id="cd00118">
    <property type="entry name" value="LysM"/>
    <property type="match status" value="1"/>
</dbReference>
<dbReference type="InterPro" id="IPR018392">
    <property type="entry name" value="LysM"/>
</dbReference>
<accession>B9XS56</accession>
<keyword evidence="2" id="KW-0175">Coiled coil</keyword>
<evidence type="ECO:0000313" key="5">
    <source>
        <dbReference type="Proteomes" id="UP000003688"/>
    </source>
</evidence>
<feature type="repeat" description="TPR" evidence="1">
    <location>
        <begin position="21"/>
        <end position="54"/>
    </location>
</feature>
<dbReference type="InterPro" id="IPR011990">
    <property type="entry name" value="TPR-like_helical_dom_sf"/>
</dbReference>